<organism evidence="2 3">
    <name type="scientific">Dissostichus eleginoides</name>
    <name type="common">Patagonian toothfish</name>
    <name type="synonym">Dissostichus amissus</name>
    <dbReference type="NCBI Taxonomy" id="100907"/>
    <lineage>
        <taxon>Eukaryota</taxon>
        <taxon>Metazoa</taxon>
        <taxon>Chordata</taxon>
        <taxon>Craniata</taxon>
        <taxon>Vertebrata</taxon>
        <taxon>Euteleostomi</taxon>
        <taxon>Actinopterygii</taxon>
        <taxon>Neopterygii</taxon>
        <taxon>Teleostei</taxon>
        <taxon>Neoteleostei</taxon>
        <taxon>Acanthomorphata</taxon>
        <taxon>Eupercaria</taxon>
        <taxon>Perciformes</taxon>
        <taxon>Notothenioidei</taxon>
        <taxon>Nototheniidae</taxon>
        <taxon>Dissostichus</taxon>
    </lineage>
</organism>
<keyword evidence="3" id="KW-1185">Reference proteome</keyword>
<dbReference type="AlphaFoldDB" id="A0AAD9CR38"/>
<evidence type="ECO:0000313" key="3">
    <source>
        <dbReference type="Proteomes" id="UP001228049"/>
    </source>
</evidence>
<gene>
    <name evidence="2" type="ORF">KUDE01_009110</name>
</gene>
<proteinExistence type="predicted"/>
<feature type="region of interest" description="Disordered" evidence="1">
    <location>
        <begin position="17"/>
        <end position="38"/>
    </location>
</feature>
<sequence length="68" mass="7346">MGKSDCLLRYPIRRSGFSNGIQSVSSPGNGKWSSRVSERSERRSKVLLNGDAPGSLLQFIFSCAGIAL</sequence>
<keyword evidence="2" id="KW-0413">Isomerase</keyword>
<dbReference type="GO" id="GO:0016853">
    <property type="term" value="F:isomerase activity"/>
    <property type="evidence" value="ECO:0007669"/>
    <property type="project" value="UniProtKB-KW"/>
</dbReference>
<name>A0AAD9CR38_DISEL</name>
<accession>A0AAD9CR38</accession>
<dbReference type="EMBL" id="JASDAP010000001">
    <property type="protein sequence ID" value="KAK1906714.1"/>
    <property type="molecule type" value="Genomic_DNA"/>
</dbReference>
<protein>
    <submittedName>
        <fullName evidence="2">Triosephosphate isomerase</fullName>
    </submittedName>
</protein>
<comment type="caution">
    <text evidence="2">The sequence shown here is derived from an EMBL/GenBank/DDBJ whole genome shotgun (WGS) entry which is preliminary data.</text>
</comment>
<reference evidence="2" key="1">
    <citation type="submission" date="2023-04" db="EMBL/GenBank/DDBJ databases">
        <title>Chromosome-level genome of Chaenocephalus aceratus.</title>
        <authorList>
            <person name="Park H."/>
        </authorList>
    </citation>
    <scope>NUCLEOTIDE SEQUENCE</scope>
    <source>
        <strain evidence="2">DE</strain>
        <tissue evidence="2">Muscle</tissue>
    </source>
</reference>
<dbReference type="Proteomes" id="UP001228049">
    <property type="component" value="Unassembled WGS sequence"/>
</dbReference>
<evidence type="ECO:0000313" key="2">
    <source>
        <dbReference type="EMBL" id="KAK1906714.1"/>
    </source>
</evidence>
<evidence type="ECO:0000256" key="1">
    <source>
        <dbReference type="SAM" id="MobiDB-lite"/>
    </source>
</evidence>
<feature type="compositionally biased region" description="Polar residues" evidence="1">
    <location>
        <begin position="17"/>
        <end position="32"/>
    </location>
</feature>